<evidence type="ECO:0000313" key="3">
    <source>
        <dbReference type="EMBL" id="PJF46337.1"/>
    </source>
</evidence>
<feature type="domain" description="Capsule synthesis protein CapA" evidence="2">
    <location>
        <begin position="135"/>
        <end position="274"/>
    </location>
</feature>
<proteinExistence type="inferred from homology"/>
<organism evidence="3 4">
    <name type="scientific">Candidatus Thermofonsia Clade 3 bacterium</name>
    <dbReference type="NCBI Taxonomy" id="2364212"/>
    <lineage>
        <taxon>Bacteria</taxon>
        <taxon>Bacillati</taxon>
        <taxon>Chloroflexota</taxon>
        <taxon>Candidatus Thermofontia</taxon>
        <taxon>Candidatus Thermofonsia Clade 3</taxon>
    </lineage>
</organism>
<evidence type="ECO:0000313" key="4">
    <source>
        <dbReference type="Proteomes" id="UP000230790"/>
    </source>
</evidence>
<feature type="non-terminal residue" evidence="3">
    <location>
        <position position="309"/>
    </location>
</feature>
<dbReference type="InterPro" id="IPR029052">
    <property type="entry name" value="Metallo-depent_PP-like"/>
</dbReference>
<name>A0A2M8Q945_9CHLR</name>
<gene>
    <name evidence="3" type="ORF">CUN48_14310</name>
</gene>
<dbReference type="EMBL" id="PGTN01000278">
    <property type="protein sequence ID" value="PJF46337.1"/>
    <property type="molecule type" value="Genomic_DNA"/>
</dbReference>
<dbReference type="AlphaFoldDB" id="A0A2M8Q945"/>
<dbReference type="InterPro" id="IPR019079">
    <property type="entry name" value="Capsule_synth_CapA"/>
</dbReference>
<dbReference type="PANTHER" id="PTHR33393:SF13">
    <property type="entry name" value="PGA BIOSYNTHESIS PROTEIN CAPA"/>
    <property type="match status" value="1"/>
</dbReference>
<sequence>FATVRDDVSLDEVRAAWQGAEGSPPAYASVETVALLRPVLGDFAGVLTPQGQLLSAIESDPGALAILPFDQLDPRFKALTVDGVNVLSNRFDIRAYPLAVALDVSGRGASVVQPLLRDVILPYTNRDASRLTQLIMTGVTAMSRVTALRMDQKGYDYPSRVISDVFAAADITHISNEVPFLDDCVADPTENNLILCSHPNYWAALEALGTDIVGLSGNHVNDFGREGARRSLTWYRENGIPYYGSGFNVNEACAPLLWEHHGNTFAFIAALAFWPENAWATTDLPGACYYYDNRELLLALVRQLSEAVD</sequence>
<dbReference type="PANTHER" id="PTHR33393">
    <property type="entry name" value="POLYGLUTAMINE SYNTHESIS ACCESSORY PROTEIN RV0574C-RELATED"/>
    <property type="match status" value="1"/>
</dbReference>
<protein>
    <recommendedName>
        <fullName evidence="2">Capsule synthesis protein CapA domain-containing protein</fullName>
    </recommendedName>
</protein>
<dbReference type="Proteomes" id="UP000230790">
    <property type="component" value="Unassembled WGS sequence"/>
</dbReference>
<reference evidence="3 4" key="1">
    <citation type="submission" date="2017-11" db="EMBL/GenBank/DDBJ databases">
        <title>Evolution of Phototrophy in the Chloroflexi Phylum Driven by Horizontal Gene Transfer.</title>
        <authorList>
            <person name="Ward L.M."/>
            <person name="Hemp J."/>
            <person name="Shih P.M."/>
            <person name="Mcglynn S.E."/>
            <person name="Fischer W."/>
        </authorList>
    </citation>
    <scope>NUCLEOTIDE SEQUENCE [LARGE SCALE GENOMIC DNA]</scope>
    <source>
        <strain evidence="3">JP3_7</strain>
    </source>
</reference>
<evidence type="ECO:0000256" key="1">
    <source>
        <dbReference type="ARBA" id="ARBA00005662"/>
    </source>
</evidence>
<dbReference type="Pfam" id="PF09587">
    <property type="entry name" value="PGA_cap"/>
    <property type="match status" value="1"/>
</dbReference>
<dbReference type="InterPro" id="IPR052169">
    <property type="entry name" value="CW_Biosynth-Accessory"/>
</dbReference>
<dbReference type="SUPFAM" id="SSF56300">
    <property type="entry name" value="Metallo-dependent phosphatases"/>
    <property type="match status" value="1"/>
</dbReference>
<evidence type="ECO:0000259" key="2">
    <source>
        <dbReference type="Pfam" id="PF09587"/>
    </source>
</evidence>
<feature type="non-terminal residue" evidence="3">
    <location>
        <position position="1"/>
    </location>
</feature>
<comment type="caution">
    <text evidence="3">The sequence shown here is derived from an EMBL/GenBank/DDBJ whole genome shotgun (WGS) entry which is preliminary data.</text>
</comment>
<accession>A0A2M8Q945</accession>
<comment type="similarity">
    <text evidence="1">Belongs to the CapA family.</text>
</comment>